<evidence type="ECO:0000259" key="2">
    <source>
        <dbReference type="PROSITE" id="PS50405"/>
    </source>
</evidence>
<name>A0AAJ0BZN3_9PEZI</name>
<dbReference type="PROSITE" id="PS50405">
    <property type="entry name" value="GST_CTER"/>
    <property type="match status" value="1"/>
</dbReference>
<dbReference type="Pfam" id="PF00043">
    <property type="entry name" value="GST_C"/>
    <property type="match status" value="1"/>
</dbReference>
<comment type="caution">
    <text evidence="3">The sequence shown here is derived from an EMBL/GenBank/DDBJ whole genome shotgun (WGS) entry which is preliminary data.</text>
</comment>
<evidence type="ECO:0000256" key="1">
    <source>
        <dbReference type="ARBA" id="ARBA00007409"/>
    </source>
</evidence>
<dbReference type="Gene3D" id="1.20.1050.10">
    <property type="match status" value="1"/>
</dbReference>
<keyword evidence="4" id="KW-1185">Reference proteome</keyword>
<comment type="similarity">
    <text evidence="1">Belongs to the GST superfamily.</text>
</comment>
<evidence type="ECO:0000313" key="3">
    <source>
        <dbReference type="EMBL" id="KAK1766012.1"/>
    </source>
</evidence>
<dbReference type="InterPro" id="IPR010987">
    <property type="entry name" value="Glutathione-S-Trfase_C-like"/>
</dbReference>
<feature type="domain" description="GST C-terminal" evidence="2">
    <location>
        <begin position="80"/>
        <end position="208"/>
    </location>
</feature>
<dbReference type="InterPro" id="IPR036282">
    <property type="entry name" value="Glutathione-S-Trfase_C_sf"/>
</dbReference>
<dbReference type="SFLD" id="SFLDS00019">
    <property type="entry name" value="Glutathione_Transferase_(cytos"/>
    <property type="match status" value="1"/>
</dbReference>
<dbReference type="PANTHER" id="PTHR44051:SF8">
    <property type="entry name" value="GLUTATHIONE S-TRANSFERASE GSTA"/>
    <property type="match status" value="1"/>
</dbReference>
<gene>
    <name evidence="3" type="ORF">QBC33DRAFT_579293</name>
</gene>
<dbReference type="RefSeq" id="XP_060282225.1">
    <property type="nucleotide sequence ID" value="XM_060431126.1"/>
</dbReference>
<dbReference type="InterPro" id="IPR036249">
    <property type="entry name" value="Thioredoxin-like_sf"/>
</dbReference>
<dbReference type="InterPro" id="IPR004046">
    <property type="entry name" value="GST_C"/>
</dbReference>
<protein>
    <submittedName>
        <fullName evidence="3">Glutathione S-transferase</fullName>
    </submittedName>
</protein>
<dbReference type="CDD" id="cd03188">
    <property type="entry name" value="GST_C_Beta"/>
    <property type="match status" value="1"/>
</dbReference>
<dbReference type="SUPFAM" id="SSF47616">
    <property type="entry name" value="GST C-terminal domain-like"/>
    <property type="match status" value="1"/>
</dbReference>
<dbReference type="PANTHER" id="PTHR44051">
    <property type="entry name" value="GLUTATHIONE S-TRANSFERASE-RELATED"/>
    <property type="match status" value="1"/>
</dbReference>
<dbReference type="Gene3D" id="3.40.30.10">
    <property type="entry name" value="Glutaredoxin"/>
    <property type="match status" value="1"/>
</dbReference>
<dbReference type="SUPFAM" id="SSF52833">
    <property type="entry name" value="Thioredoxin-like"/>
    <property type="match status" value="1"/>
</dbReference>
<reference evidence="3" key="1">
    <citation type="submission" date="2023-06" db="EMBL/GenBank/DDBJ databases">
        <title>Genome-scale phylogeny and comparative genomics of the fungal order Sordariales.</title>
        <authorList>
            <consortium name="Lawrence Berkeley National Laboratory"/>
            <person name="Hensen N."/>
            <person name="Bonometti L."/>
            <person name="Westerberg I."/>
            <person name="Brannstrom I.O."/>
            <person name="Guillou S."/>
            <person name="Cros-Aarteil S."/>
            <person name="Calhoun S."/>
            <person name="Haridas S."/>
            <person name="Kuo A."/>
            <person name="Mondo S."/>
            <person name="Pangilinan J."/>
            <person name="Riley R."/>
            <person name="Labutti K."/>
            <person name="Andreopoulos B."/>
            <person name="Lipzen A."/>
            <person name="Chen C."/>
            <person name="Yanf M."/>
            <person name="Daum C."/>
            <person name="Ng V."/>
            <person name="Clum A."/>
            <person name="Steindorff A."/>
            <person name="Ohm R."/>
            <person name="Martin F."/>
            <person name="Silar P."/>
            <person name="Natvig D."/>
            <person name="Lalanne C."/>
            <person name="Gautier V."/>
            <person name="Ament-Velasquez S.L."/>
            <person name="Kruys A."/>
            <person name="Hutchinson M.I."/>
            <person name="Powell A.J."/>
            <person name="Barry K."/>
            <person name="Miller A.N."/>
            <person name="Grigoriev I.V."/>
            <person name="Debuchy R."/>
            <person name="Gladieux P."/>
            <person name="Thoren M.H."/>
            <person name="Johannesson H."/>
        </authorList>
    </citation>
    <scope>NUCLEOTIDE SEQUENCE</scope>
    <source>
        <strain evidence="3">8032-3</strain>
    </source>
</reference>
<proteinExistence type="inferred from homology"/>
<accession>A0AAJ0BZN3</accession>
<sequence>MPTITFYRANRACPSPHTPDGVESADGSITRAAYLSIHPSGFVPALDVDGEIITELPAVLNYIVSLAPPSAAAGTLLGADDLGRARVAEWLAWLSGSLHGQGFGMLWRAGRFTDDEGAHEGVRTKGREFIDGCFRRIEERLRGREFAVGEGLTVVDFNLYVFWTWGIEIGVQMAELYPSYADLMRRVESIEAVRTVVKTEGLKLTATA</sequence>
<organism evidence="3 4">
    <name type="scientific">Phialemonium atrogriseum</name>
    <dbReference type="NCBI Taxonomy" id="1093897"/>
    <lineage>
        <taxon>Eukaryota</taxon>
        <taxon>Fungi</taxon>
        <taxon>Dikarya</taxon>
        <taxon>Ascomycota</taxon>
        <taxon>Pezizomycotina</taxon>
        <taxon>Sordariomycetes</taxon>
        <taxon>Sordariomycetidae</taxon>
        <taxon>Cephalothecales</taxon>
        <taxon>Cephalothecaceae</taxon>
        <taxon>Phialemonium</taxon>
    </lineage>
</organism>
<dbReference type="AlphaFoldDB" id="A0AAJ0BZN3"/>
<dbReference type="InterPro" id="IPR040079">
    <property type="entry name" value="Glutathione_S-Trfase"/>
</dbReference>
<evidence type="ECO:0000313" key="4">
    <source>
        <dbReference type="Proteomes" id="UP001244011"/>
    </source>
</evidence>
<dbReference type="Proteomes" id="UP001244011">
    <property type="component" value="Unassembled WGS sequence"/>
</dbReference>
<dbReference type="EMBL" id="MU839013">
    <property type="protein sequence ID" value="KAK1766012.1"/>
    <property type="molecule type" value="Genomic_DNA"/>
</dbReference>
<dbReference type="GeneID" id="85314313"/>